<keyword evidence="3" id="KW-1185">Reference proteome</keyword>
<sequence>MHATDRHAARIVERLHTSESCGAAEQCANCLGPHTAELANCPARPRKCAVFTIAFQGNNGGSSDTWALSSSNSTRRYSSDSNRRRHPTNTPQPNQPQNNNRNRTSHRTTACSGGSHGIASESRQPLGLHLASSTNDVPDATQDPETGT</sequence>
<dbReference type="EMBL" id="AZNH01000389">
    <property type="protein sequence ID" value="KID80805.1"/>
    <property type="molecule type" value="Genomic_DNA"/>
</dbReference>
<gene>
    <name evidence="2" type="ORF">MGU_11756</name>
</gene>
<feature type="compositionally biased region" description="Low complexity" evidence="1">
    <location>
        <begin position="88"/>
        <end position="102"/>
    </location>
</feature>
<reference evidence="2 3" key="1">
    <citation type="journal article" date="2014" name="Proc. Natl. Acad. Sci. U.S.A.">
        <title>Trajectory and genomic determinants of fungal-pathogen speciation and host adaptation.</title>
        <authorList>
            <person name="Hu X."/>
            <person name="Xiao G."/>
            <person name="Zheng P."/>
            <person name="Shang Y."/>
            <person name="Su Y."/>
            <person name="Zhang X."/>
            <person name="Liu X."/>
            <person name="Zhan S."/>
            <person name="St Leger R.J."/>
            <person name="Wang C."/>
        </authorList>
    </citation>
    <scope>NUCLEOTIDE SEQUENCE [LARGE SCALE GENOMIC DNA]</scope>
    <source>
        <strain evidence="2 3">ARSEF 977</strain>
    </source>
</reference>
<name>A0A0B4G2L6_METGA</name>
<evidence type="ECO:0000313" key="3">
    <source>
        <dbReference type="Proteomes" id="UP000031192"/>
    </source>
</evidence>
<accession>A0A0B4G2L6</accession>
<evidence type="ECO:0000256" key="1">
    <source>
        <dbReference type="SAM" id="MobiDB-lite"/>
    </source>
</evidence>
<organism evidence="2 3">
    <name type="scientific">Metarhizium guizhouense (strain ARSEF 977)</name>
    <dbReference type="NCBI Taxonomy" id="1276136"/>
    <lineage>
        <taxon>Eukaryota</taxon>
        <taxon>Fungi</taxon>
        <taxon>Dikarya</taxon>
        <taxon>Ascomycota</taxon>
        <taxon>Pezizomycotina</taxon>
        <taxon>Sordariomycetes</taxon>
        <taxon>Hypocreomycetidae</taxon>
        <taxon>Hypocreales</taxon>
        <taxon>Clavicipitaceae</taxon>
        <taxon>Metarhizium</taxon>
    </lineage>
</organism>
<evidence type="ECO:0000313" key="2">
    <source>
        <dbReference type="EMBL" id="KID80805.1"/>
    </source>
</evidence>
<dbReference type="HOGENOM" id="CLU_1759242_0_0_1"/>
<proteinExistence type="predicted"/>
<dbReference type="Proteomes" id="UP000031192">
    <property type="component" value="Unassembled WGS sequence"/>
</dbReference>
<dbReference type="AlphaFoldDB" id="A0A0B4G2L6"/>
<protein>
    <submittedName>
        <fullName evidence="2">Uncharacterized protein</fullName>
    </submittedName>
</protein>
<feature type="compositionally biased region" description="Polar residues" evidence="1">
    <location>
        <begin position="56"/>
        <end position="68"/>
    </location>
</feature>
<feature type="region of interest" description="Disordered" evidence="1">
    <location>
        <begin position="56"/>
        <end position="148"/>
    </location>
</feature>
<comment type="caution">
    <text evidence="2">The sequence shown here is derived from an EMBL/GenBank/DDBJ whole genome shotgun (WGS) entry which is preliminary data.</text>
</comment>